<dbReference type="PANTHER" id="PTHR10286">
    <property type="entry name" value="INORGANIC PYROPHOSPHATASE"/>
    <property type="match status" value="1"/>
</dbReference>
<evidence type="ECO:0000256" key="2">
    <source>
        <dbReference type="ARBA" id="ARBA00012146"/>
    </source>
</evidence>
<keyword evidence="7" id="KW-1185">Reference proteome</keyword>
<keyword evidence="4" id="KW-0378">Hydrolase</keyword>
<dbReference type="InterPro" id="IPR008162">
    <property type="entry name" value="Pyrophosphatase"/>
</dbReference>
<accession>A0ABW5KGQ6</accession>
<dbReference type="Proteomes" id="UP001597545">
    <property type="component" value="Unassembled WGS sequence"/>
</dbReference>
<evidence type="ECO:0000256" key="5">
    <source>
        <dbReference type="ARBA" id="ARBA00022842"/>
    </source>
</evidence>
<dbReference type="SUPFAM" id="SSF50324">
    <property type="entry name" value="Inorganic pyrophosphatase"/>
    <property type="match status" value="1"/>
</dbReference>
<dbReference type="EMBL" id="JBHULR010000003">
    <property type="protein sequence ID" value="MFD2547190.1"/>
    <property type="molecule type" value="Genomic_DNA"/>
</dbReference>
<sequence length="269" mass="31234">MEIYQTIVETPARSNQKYQYDRAHQTLRLVKMLPQGMHFPFDFGYFPNTHADDGDPVDVLLLSECSTFPGCAVDVRIVGALVMEQSPEPHTAPTMRNDRFIAVPVASAAYKHIHSVSDLPDGLLAQLIAFFQQYLALEEKQVKLVHVLESSMAKQLHQQYVVEASQNFLYELFIPLQAPDRQPFPRTHFSDLRDELITRFGGLTIYQRTPVKGIWENPSHVREGDDLIIYEVMTTEECIRYWQELKRKLEQVFQQTDILIRQRTLKRIQ</sequence>
<protein>
    <recommendedName>
        <fullName evidence="2">inorganic diphosphatase</fullName>
        <ecNumber evidence="2">3.6.1.1</ecNumber>
    </recommendedName>
</protein>
<reference evidence="7" key="1">
    <citation type="journal article" date="2019" name="Int. J. Syst. Evol. Microbiol.">
        <title>The Global Catalogue of Microorganisms (GCM) 10K type strain sequencing project: providing services to taxonomists for standard genome sequencing and annotation.</title>
        <authorList>
            <consortium name="The Broad Institute Genomics Platform"/>
            <consortium name="The Broad Institute Genome Sequencing Center for Infectious Disease"/>
            <person name="Wu L."/>
            <person name="Ma J."/>
        </authorList>
    </citation>
    <scope>NUCLEOTIDE SEQUENCE [LARGE SCALE GENOMIC DNA]</scope>
    <source>
        <strain evidence="7">KCTC 42662</strain>
    </source>
</reference>
<evidence type="ECO:0000256" key="3">
    <source>
        <dbReference type="ARBA" id="ARBA00022723"/>
    </source>
</evidence>
<comment type="caution">
    <text evidence="6">The sequence shown here is derived from an EMBL/GenBank/DDBJ whole genome shotgun (WGS) entry which is preliminary data.</text>
</comment>
<keyword evidence="3" id="KW-0479">Metal-binding</keyword>
<dbReference type="RefSeq" id="WP_380901707.1">
    <property type="nucleotide sequence ID" value="NZ_JBHUEG010000007.1"/>
</dbReference>
<keyword evidence="5" id="KW-0460">Magnesium</keyword>
<dbReference type="Gene3D" id="3.90.80.10">
    <property type="entry name" value="Inorganic pyrophosphatase"/>
    <property type="match status" value="1"/>
</dbReference>
<dbReference type="PROSITE" id="PS00387">
    <property type="entry name" value="PPASE"/>
    <property type="match status" value="1"/>
</dbReference>
<dbReference type="InterPro" id="IPR036649">
    <property type="entry name" value="Pyrophosphatase_sf"/>
</dbReference>
<evidence type="ECO:0000256" key="4">
    <source>
        <dbReference type="ARBA" id="ARBA00022801"/>
    </source>
</evidence>
<organism evidence="6 7">
    <name type="scientific">Sphingobacterium suaedae</name>
    <dbReference type="NCBI Taxonomy" id="1686402"/>
    <lineage>
        <taxon>Bacteria</taxon>
        <taxon>Pseudomonadati</taxon>
        <taxon>Bacteroidota</taxon>
        <taxon>Sphingobacteriia</taxon>
        <taxon>Sphingobacteriales</taxon>
        <taxon>Sphingobacteriaceae</taxon>
        <taxon>Sphingobacterium</taxon>
    </lineage>
</organism>
<evidence type="ECO:0000313" key="7">
    <source>
        <dbReference type="Proteomes" id="UP001597545"/>
    </source>
</evidence>
<evidence type="ECO:0000313" key="6">
    <source>
        <dbReference type="EMBL" id="MFD2547190.1"/>
    </source>
</evidence>
<gene>
    <name evidence="6" type="ORF">ACFSR5_05965</name>
</gene>
<comment type="cofactor">
    <cofactor evidence="1">
        <name>Mg(2+)</name>
        <dbReference type="ChEBI" id="CHEBI:18420"/>
    </cofactor>
</comment>
<evidence type="ECO:0000256" key="1">
    <source>
        <dbReference type="ARBA" id="ARBA00001946"/>
    </source>
</evidence>
<dbReference type="Pfam" id="PF00719">
    <property type="entry name" value="Pyrophosphatase"/>
    <property type="match status" value="1"/>
</dbReference>
<name>A0ABW5KGQ6_9SPHI</name>
<proteinExistence type="predicted"/>
<dbReference type="EC" id="3.6.1.1" evidence="2"/>